<dbReference type="Proteomes" id="UP000031449">
    <property type="component" value="Chromosome"/>
</dbReference>
<organism evidence="1 2">
    <name type="scientific">Jeotgalibacillus malaysiensis</name>
    <dbReference type="NCBI Taxonomy" id="1508404"/>
    <lineage>
        <taxon>Bacteria</taxon>
        <taxon>Bacillati</taxon>
        <taxon>Bacillota</taxon>
        <taxon>Bacilli</taxon>
        <taxon>Bacillales</taxon>
        <taxon>Caryophanaceae</taxon>
        <taxon>Jeotgalibacillus</taxon>
    </lineage>
</organism>
<dbReference type="SUPFAM" id="SSF52833">
    <property type="entry name" value="Thioredoxin-like"/>
    <property type="match status" value="1"/>
</dbReference>
<dbReference type="OrthoDB" id="677051at2"/>
<evidence type="ECO:0008006" key="3">
    <source>
        <dbReference type="Google" id="ProtNLM"/>
    </source>
</evidence>
<dbReference type="NCBIfam" id="TIGR04019">
    <property type="entry name" value="B_thiol_YtxJ"/>
    <property type="match status" value="1"/>
</dbReference>
<reference evidence="1 2" key="1">
    <citation type="submission" date="2014-08" db="EMBL/GenBank/DDBJ databases">
        <title>Complete genome of a marine bacteria Jeotgalibacillus malaysiensis.</title>
        <authorList>
            <person name="Yaakop A.S."/>
            <person name="Chan K.-G."/>
            <person name="Goh K.M."/>
        </authorList>
    </citation>
    <scope>NUCLEOTIDE SEQUENCE [LARGE SCALE GENOMIC DNA]</scope>
    <source>
        <strain evidence="1 2">D5</strain>
    </source>
</reference>
<dbReference type="InterPro" id="IPR022551">
    <property type="entry name" value="BrxC"/>
</dbReference>
<dbReference type="Pfam" id="PF11009">
    <property type="entry name" value="BrxC"/>
    <property type="match status" value="1"/>
</dbReference>
<accession>A0A0B5ANX0</accession>
<gene>
    <name evidence="1" type="ORF">JMA_24940</name>
</gene>
<dbReference type="KEGG" id="jeo:JMA_24940"/>
<name>A0A0B5ANX0_9BACL</name>
<keyword evidence="2" id="KW-1185">Reference proteome</keyword>
<evidence type="ECO:0000313" key="2">
    <source>
        <dbReference type="Proteomes" id="UP000031449"/>
    </source>
</evidence>
<dbReference type="AlphaFoldDB" id="A0A0B5ANX0"/>
<proteinExistence type="predicted"/>
<dbReference type="BioCyc" id="JESP1508404:G14D9-11750-MONOMER"/>
<evidence type="ECO:0000313" key="1">
    <source>
        <dbReference type="EMBL" id="AJD91811.1"/>
    </source>
</evidence>
<dbReference type="EMBL" id="CP009416">
    <property type="protein sequence ID" value="AJD91811.1"/>
    <property type="molecule type" value="Genomic_DNA"/>
</dbReference>
<dbReference type="STRING" id="1508404.JMA_24940"/>
<dbReference type="Gene3D" id="3.40.30.10">
    <property type="entry name" value="Glutaredoxin"/>
    <property type="match status" value="1"/>
</dbReference>
<dbReference type="HOGENOM" id="CLU_153787_1_1_9"/>
<dbReference type="InterPro" id="IPR036249">
    <property type="entry name" value="Thioredoxin-like_sf"/>
</dbReference>
<protein>
    <recommendedName>
        <fullName evidence="3">Bacillithiol system redox-active protein YtxJ</fullName>
    </recommendedName>
</protein>
<sequence length="106" mass="11949">MEKISSVEAFNQVLQNEKDFFILKHSLTCPISSAAYQACKSFADHSTAKVVYVPIQEARETSTHIAEAFNTRHESPQIFHVKDGEPVWNTSHSRITEKALKEASTK</sequence>